<evidence type="ECO:0000313" key="2">
    <source>
        <dbReference type="EMBL" id="VDO83807.1"/>
    </source>
</evidence>
<evidence type="ECO:0000313" key="4">
    <source>
        <dbReference type="WBParaSite" id="SCUD_0000369201-mRNA-1"/>
    </source>
</evidence>
<sequence length="309" mass="35352">MSGGCVHVSIKLDILHPDYLCDLVNKTPESEIRGCKNVFGESVTKGSIFLDALDFQRNKIKNLLNETLKEKLSTSNKGLLSTAQKDLDAMEKKRKIARSVYDEMLQYGKRLLECIRILKDVNDELQNVSSLRCNSVINGMFKDIPSLFKVHEHLTESFDSCEAEDIELPSTFTSDKEMQILNIYKSFLCRYAVNFKTFSEMYSTNEELQNICKGIVEKMLNAREALGKLDGLRVKYTQIPLLHLEGPAKKLPRRSIHRRLLDRYLFLFSEYLVMTESPNAVGRYQVKSEIGLAGMTVSFLIIYVNILII</sequence>
<keyword evidence="3" id="KW-1185">Reference proteome</keyword>
<protein>
    <submittedName>
        <fullName evidence="4">DH domain-containing protein</fullName>
    </submittedName>
</protein>
<reference evidence="2 3" key="2">
    <citation type="submission" date="2018-11" db="EMBL/GenBank/DDBJ databases">
        <authorList>
            <consortium name="Pathogen Informatics"/>
        </authorList>
    </citation>
    <scope>NUCLEOTIDE SEQUENCE [LARGE SCALE GENOMIC DNA]</scope>
    <source>
        <strain evidence="2">Dakar</strain>
        <strain evidence="3">Dakar, Senegal</strain>
    </source>
</reference>
<keyword evidence="1" id="KW-0472">Membrane</keyword>
<dbReference type="STRING" id="6186.A0A183JLW1"/>
<accession>A0A183JLW1</accession>
<gene>
    <name evidence="2" type="ORF">SCUD_LOCUS3692</name>
</gene>
<feature type="transmembrane region" description="Helical" evidence="1">
    <location>
        <begin position="290"/>
        <end position="308"/>
    </location>
</feature>
<dbReference type="SUPFAM" id="SSF48065">
    <property type="entry name" value="DBL homology domain (DH-domain)"/>
    <property type="match status" value="1"/>
</dbReference>
<dbReference type="WBParaSite" id="SCUD_0000369201-mRNA-1">
    <property type="protein sequence ID" value="SCUD_0000369201-mRNA-1"/>
    <property type="gene ID" value="SCUD_0000369201"/>
</dbReference>
<dbReference type="Proteomes" id="UP000279833">
    <property type="component" value="Unassembled WGS sequence"/>
</dbReference>
<keyword evidence="1" id="KW-0812">Transmembrane</keyword>
<organism evidence="4">
    <name type="scientific">Schistosoma curassoni</name>
    <dbReference type="NCBI Taxonomy" id="6186"/>
    <lineage>
        <taxon>Eukaryota</taxon>
        <taxon>Metazoa</taxon>
        <taxon>Spiralia</taxon>
        <taxon>Lophotrochozoa</taxon>
        <taxon>Platyhelminthes</taxon>
        <taxon>Trematoda</taxon>
        <taxon>Digenea</taxon>
        <taxon>Strigeidida</taxon>
        <taxon>Schistosomatoidea</taxon>
        <taxon>Schistosomatidae</taxon>
        <taxon>Schistosoma</taxon>
    </lineage>
</organism>
<reference evidence="4" key="1">
    <citation type="submission" date="2016-06" db="UniProtKB">
        <authorList>
            <consortium name="WormBaseParasite"/>
        </authorList>
    </citation>
    <scope>IDENTIFICATION</scope>
</reference>
<evidence type="ECO:0000313" key="3">
    <source>
        <dbReference type="Proteomes" id="UP000279833"/>
    </source>
</evidence>
<dbReference type="AlphaFoldDB" id="A0A183JLW1"/>
<dbReference type="EMBL" id="UZAK01004337">
    <property type="protein sequence ID" value="VDO83807.1"/>
    <property type="molecule type" value="Genomic_DNA"/>
</dbReference>
<proteinExistence type="predicted"/>
<dbReference type="Gene3D" id="1.20.900.10">
    <property type="entry name" value="Dbl homology (DH) domain"/>
    <property type="match status" value="1"/>
</dbReference>
<dbReference type="InterPro" id="IPR035899">
    <property type="entry name" value="DBL_dom_sf"/>
</dbReference>
<name>A0A183JLW1_9TREM</name>
<keyword evidence="1" id="KW-1133">Transmembrane helix</keyword>
<evidence type="ECO:0000256" key="1">
    <source>
        <dbReference type="SAM" id="Phobius"/>
    </source>
</evidence>